<feature type="domain" description="HpcH/HpaI aldolase/citrate lyase" evidence="6">
    <location>
        <begin position="7"/>
        <end position="221"/>
    </location>
</feature>
<dbReference type="PANTHER" id="PTHR32308">
    <property type="entry name" value="LYASE BETA SUBUNIT, PUTATIVE (AFU_ORTHOLOGUE AFUA_4G13030)-RELATED"/>
    <property type="match status" value="1"/>
</dbReference>
<keyword evidence="8" id="KW-1185">Reference proteome</keyword>
<name>A0A3E0WGS6_9GAMM</name>
<dbReference type="InterPro" id="IPR005000">
    <property type="entry name" value="Aldolase/citrate-lyase_domain"/>
</dbReference>
<gene>
    <name evidence="7" type="ORF">CAL65_21900</name>
</gene>
<evidence type="ECO:0000313" key="7">
    <source>
        <dbReference type="EMBL" id="RFA31649.1"/>
    </source>
</evidence>
<dbReference type="InterPro" id="IPR011206">
    <property type="entry name" value="Citrate_lyase_beta/mcl1/mcl2"/>
</dbReference>
<feature type="binding site" evidence="5">
    <location>
        <position position="126"/>
    </location>
    <ligand>
        <name>Mg(2+)</name>
        <dbReference type="ChEBI" id="CHEBI:18420"/>
    </ligand>
</feature>
<evidence type="ECO:0000256" key="4">
    <source>
        <dbReference type="PIRSR" id="PIRSR015582-1"/>
    </source>
</evidence>
<organism evidence="7 8">
    <name type="scientific">Alkalilimnicola ehrlichii</name>
    <dbReference type="NCBI Taxonomy" id="351052"/>
    <lineage>
        <taxon>Bacteria</taxon>
        <taxon>Pseudomonadati</taxon>
        <taxon>Pseudomonadota</taxon>
        <taxon>Gammaproteobacteria</taxon>
        <taxon>Chromatiales</taxon>
        <taxon>Ectothiorhodospiraceae</taxon>
        <taxon>Alkalilimnicola</taxon>
    </lineage>
</organism>
<feature type="binding site" evidence="4">
    <location>
        <position position="126"/>
    </location>
    <ligand>
        <name>substrate</name>
    </ligand>
</feature>
<evidence type="ECO:0000313" key="8">
    <source>
        <dbReference type="Proteomes" id="UP000256763"/>
    </source>
</evidence>
<evidence type="ECO:0000256" key="5">
    <source>
        <dbReference type="PIRSR" id="PIRSR015582-2"/>
    </source>
</evidence>
<evidence type="ECO:0000256" key="3">
    <source>
        <dbReference type="ARBA" id="ARBA00022842"/>
    </source>
</evidence>
<proteinExistence type="predicted"/>
<dbReference type="Pfam" id="PF03328">
    <property type="entry name" value="HpcH_HpaI"/>
    <property type="match status" value="1"/>
</dbReference>
<dbReference type="Gene3D" id="3.20.20.60">
    <property type="entry name" value="Phosphoenolpyruvate-binding domains"/>
    <property type="match status" value="1"/>
</dbReference>
<dbReference type="SUPFAM" id="SSF51621">
    <property type="entry name" value="Phosphoenolpyruvate/pyruvate domain"/>
    <property type="match status" value="1"/>
</dbReference>
<reference evidence="8" key="1">
    <citation type="submission" date="2017-05" db="EMBL/GenBank/DDBJ databases">
        <authorList>
            <person name="Sharma S."/>
            <person name="Sidhu C."/>
            <person name="Pinnaka A.K."/>
        </authorList>
    </citation>
    <scope>NUCLEOTIDE SEQUENCE [LARGE SCALE GENOMIC DNA]</scope>
    <source>
        <strain evidence="8">AK93</strain>
    </source>
</reference>
<evidence type="ECO:0000259" key="6">
    <source>
        <dbReference type="Pfam" id="PF03328"/>
    </source>
</evidence>
<evidence type="ECO:0000256" key="1">
    <source>
        <dbReference type="ARBA" id="ARBA00001946"/>
    </source>
</evidence>
<protein>
    <submittedName>
        <fullName evidence="7">CoA ester lyase</fullName>
    </submittedName>
</protein>
<dbReference type="EMBL" id="NFZW01000044">
    <property type="protein sequence ID" value="RFA31649.1"/>
    <property type="molecule type" value="Genomic_DNA"/>
</dbReference>
<comment type="cofactor">
    <cofactor evidence="1">
        <name>Mg(2+)</name>
        <dbReference type="ChEBI" id="CHEBI:18420"/>
    </cofactor>
</comment>
<dbReference type="GO" id="GO:0000287">
    <property type="term" value="F:magnesium ion binding"/>
    <property type="evidence" value="ECO:0007669"/>
    <property type="project" value="TreeGrafter"/>
</dbReference>
<feature type="binding site" evidence="5">
    <location>
        <position position="153"/>
    </location>
    <ligand>
        <name>Mg(2+)</name>
        <dbReference type="ChEBI" id="CHEBI:18420"/>
    </ligand>
</feature>
<dbReference type="AlphaFoldDB" id="A0A3E0WGS6"/>
<keyword evidence="2 5" id="KW-0479">Metal-binding</keyword>
<dbReference type="GO" id="GO:0016829">
    <property type="term" value="F:lyase activity"/>
    <property type="evidence" value="ECO:0007669"/>
    <property type="project" value="UniProtKB-KW"/>
</dbReference>
<accession>A0A3E0WGS6</accession>
<keyword evidence="7" id="KW-0456">Lyase</keyword>
<dbReference type="RefSeq" id="WP_116348571.1">
    <property type="nucleotide sequence ID" value="NZ_NFZW01000044.1"/>
</dbReference>
<dbReference type="Proteomes" id="UP000256763">
    <property type="component" value="Unassembled WGS sequence"/>
</dbReference>
<dbReference type="InterPro" id="IPR040442">
    <property type="entry name" value="Pyrv_kinase-like_dom_sf"/>
</dbReference>
<dbReference type="PIRSF" id="PIRSF015582">
    <property type="entry name" value="Cit_lyase_B"/>
    <property type="match status" value="1"/>
</dbReference>
<feature type="binding site" evidence="4">
    <location>
        <position position="68"/>
    </location>
    <ligand>
        <name>substrate</name>
    </ligand>
</feature>
<sequence>MAIKPRRSVLYLPGTNARAQEKAKTLSADGLIFDLEDAVSPLAKDEARACVSHTLTNSGYGHHELIVRVNPLSGPWGHADVKAVAKLDIDALLLPKVESAEEVEQAKEAYLAAGGREDLPLWIMAETPRGILNLDAVLGASTSIDVVVMGTTDLAKELRVPPDSERLGLLNALSHCITVARAHCLDILDGVHLDFLNSTDFDSICAQGRRLGFDGKTLIHPCQIAEANRAFSPNAAAVNHAEKVLAAWQEAEREGKGMVVVDGRLVENLHLEEAKRLLELHTAISGR</sequence>
<evidence type="ECO:0000256" key="2">
    <source>
        <dbReference type="ARBA" id="ARBA00022723"/>
    </source>
</evidence>
<comment type="caution">
    <text evidence="7">The sequence shown here is derived from an EMBL/GenBank/DDBJ whole genome shotgun (WGS) entry which is preliminary data.</text>
</comment>
<dbReference type="InterPro" id="IPR015813">
    <property type="entry name" value="Pyrv/PenolPyrv_kinase-like_dom"/>
</dbReference>
<dbReference type="PANTHER" id="PTHR32308:SF10">
    <property type="entry name" value="CITRATE LYASE SUBUNIT BETA"/>
    <property type="match status" value="1"/>
</dbReference>
<keyword evidence="3 5" id="KW-0460">Magnesium</keyword>
<dbReference type="GO" id="GO:0006107">
    <property type="term" value="P:oxaloacetate metabolic process"/>
    <property type="evidence" value="ECO:0007669"/>
    <property type="project" value="TreeGrafter"/>
</dbReference>